<keyword evidence="4" id="KW-1185">Reference proteome</keyword>
<sequence>MDPGMAPPPGFQIAQVRSFGALPVVEHTGQYVQVDHTDQIIGYLAESALFATLTVQTYLYYLAFPDDKILTKCLVYGVYAIELVQVILGFQAAFTTFGYGFGSLVALTDIHNNWLTAPVITGLVSLIGQCFYAYRLHILSQSWGIPAVIVVTSLASSSGAFVAGAFAKRAGNVIKLNTRAISTSMGVWLGGSALTDVIIAVCMTYYLSTHDTQFRQTRAVVHKLIRLIIETGTLTALMALTTLIVFFVFPGQGYYATPTAIMPVLYGNTIVLVLNSRFQIVGGRSTHTLGPNSMLVFANSSSGRHTGTIPGTSSAHPAPFITINRGDDLRPRL</sequence>
<feature type="transmembrane region" description="Helical" evidence="1">
    <location>
        <begin position="73"/>
        <end position="94"/>
    </location>
</feature>
<dbReference type="EMBL" id="JACAZI010000007">
    <property type="protein sequence ID" value="KAF7356443.1"/>
    <property type="molecule type" value="Genomic_DNA"/>
</dbReference>
<dbReference type="AlphaFoldDB" id="A0A8H7D2L2"/>
<dbReference type="Proteomes" id="UP000620124">
    <property type="component" value="Unassembled WGS sequence"/>
</dbReference>
<comment type="caution">
    <text evidence="3">The sequence shown here is derived from an EMBL/GenBank/DDBJ whole genome shotgun (WGS) entry which is preliminary data.</text>
</comment>
<dbReference type="PANTHER" id="PTHR40465:SF1">
    <property type="entry name" value="DUF6534 DOMAIN-CONTAINING PROTEIN"/>
    <property type="match status" value="1"/>
</dbReference>
<feature type="domain" description="DUF6534" evidence="2">
    <location>
        <begin position="192"/>
        <end position="277"/>
    </location>
</feature>
<dbReference type="Pfam" id="PF20152">
    <property type="entry name" value="DUF6534"/>
    <property type="match status" value="1"/>
</dbReference>
<feature type="transmembrane region" description="Helical" evidence="1">
    <location>
        <begin position="187"/>
        <end position="207"/>
    </location>
</feature>
<keyword evidence="1" id="KW-0472">Membrane</keyword>
<feature type="transmembrane region" description="Helical" evidence="1">
    <location>
        <begin position="227"/>
        <end position="249"/>
    </location>
</feature>
<keyword evidence="1" id="KW-1133">Transmembrane helix</keyword>
<feature type="transmembrane region" description="Helical" evidence="1">
    <location>
        <begin position="146"/>
        <end position="167"/>
    </location>
</feature>
<feature type="transmembrane region" description="Helical" evidence="1">
    <location>
        <begin position="114"/>
        <end position="134"/>
    </location>
</feature>
<dbReference type="InterPro" id="IPR045339">
    <property type="entry name" value="DUF6534"/>
</dbReference>
<accession>A0A8H7D2L2</accession>
<evidence type="ECO:0000256" key="1">
    <source>
        <dbReference type="SAM" id="Phobius"/>
    </source>
</evidence>
<evidence type="ECO:0000313" key="4">
    <source>
        <dbReference type="Proteomes" id="UP000620124"/>
    </source>
</evidence>
<dbReference type="OrthoDB" id="2536347at2759"/>
<evidence type="ECO:0000259" key="2">
    <source>
        <dbReference type="Pfam" id="PF20152"/>
    </source>
</evidence>
<gene>
    <name evidence="3" type="ORF">MVEN_00977400</name>
</gene>
<dbReference type="PANTHER" id="PTHR40465">
    <property type="entry name" value="CHROMOSOME 1, WHOLE GENOME SHOTGUN SEQUENCE"/>
    <property type="match status" value="1"/>
</dbReference>
<organism evidence="3 4">
    <name type="scientific">Mycena venus</name>
    <dbReference type="NCBI Taxonomy" id="2733690"/>
    <lineage>
        <taxon>Eukaryota</taxon>
        <taxon>Fungi</taxon>
        <taxon>Dikarya</taxon>
        <taxon>Basidiomycota</taxon>
        <taxon>Agaricomycotina</taxon>
        <taxon>Agaricomycetes</taxon>
        <taxon>Agaricomycetidae</taxon>
        <taxon>Agaricales</taxon>
        <taxon>Marasmiineae</taxon>
        <taxon>Mycenaceae</taxon>
        <taxon>Mycena</taxon>
    </lineage>
</organism>
<evidence type="ECO:0000313" key="3">
    <source>
        <dbReference type="EMBL" id="KAF7356443.1"/>
    </source>
</evidence>
<proteinExistence type="predicted"/>
<keyword evidence="1" id="KW-0812">Transmembrane</keyword>
<reference evidence="3" key="1">
    <citation type="submission" date="2020-05" db="EMBL/GenBank/DDBJ databases">
        <title>Mycena genomes resolve the evolution of fungal bioluminescence.</title>
        <authorList>
            <person name="Tsai I.J."/>
        </authorList>
    </citation>
    <scope>NUCLEOTIDE SEQUENCE</scope>
    <source>
        <strain evidence="3">CCC161011</strain>
    </source>
</reference>
<feature type="transmembrane region" description="Helical" evidence="1">
    <location>
        <begin position="40"/>
        <end position="61"/>
    </location>
</feature>
<feature type="transmembrane region" description="Helical" evidence="1">
    <location>
        <begin position="255"/>
        <end position="274"/>
    </location>
</feature>
<protein>
    <recommendedName>
        <fullName evidence="2">DUF6534 domain-containing protein</fullName>
    </recommendedName>
</protein>
<name>A0A8H7D2L2_9AGAR</name>